<dbReference type="OrthoDB" id="16520at2759"/>
<evidence type="ECO:0000256" key="3">
    <source>
        <dbReference type="ARBA" id="ARBA00023180"/>
    </source>
</evidence>
<dbReference type="GO" id="GO:0005886">
    <property type="term" value="C:plasma membrane"/>
    <property type="evidence" value="ECO:0007669"/>
    <property type="project" value="TreeGrafter"/>
</dbReference>
<dbReference type="GO" id="GO:0008239">
    <property type="term" value="F:dipeptidyl-peptidase activity"/>
    <property type="evidence" value="ECO:0007669"/>
    <property type="project" value="TreeGrafter"/>
</dbReference>
<dbReference type="EMBL" id="CAJPEX010010054">
    <property type="protein sequence ID" value="CAG0924985.1"/>
    <property type="molecule type" value="Genomic_DNA"/>
</dbReference>
<keyword evidence="1" id="KW-0378">Hydrolase</keyword>
<dbReference type="InterPro" id="IPR001375">
    <property type="entry name" value="Peptidase_S9_cat"/>
</dbReference>
<dbReference type="Proteomes" id="UP000678499">
    <property type="component" value="Unassembled WGS sequence"/>
</dbReference>
<organism evidence="5">
    <name type="scientific">Notodromas monacha</name>
    <dbReference type="NCBI Taxonomy" id="399045"/>
    <lineage>
        <taxon>Eukaryota</taxon>
        <taxon>Metazoa</taxon>
        <taxon>Ecdysozoa</taxon>
        <taxon>Arthropoda</taxon>
        <taxon>Crustacea</taxon>
        <taxon>Oligostraca</taxon>
        <taxon>Ostracoda</taxon>
        <taxon>Podocopa</taxon>
        <taxon>Podocopida</taxon>
        <taxon>Cypridocopina</taxon>
        <taxon>Cypridoidea</taxon>
        <taxon>Cyprididae</taxon>
        <taxon>Notodromas</taxon>
    </lineage>
</organism>
<evidence type="ECO:0000259" key="4">
    <source>
        <dbReference type="Pfam" id="PF00326"/>
    </source>
</evidence>
<evidence type="ECO:0000256" key="2">
    <source>
        <dbReference type="ARBA" id="ARBA00022825"/>
    </source>
</evidence>
<protein>
    <recommendedName>
        <fullName evidence="4">Peptidase S9 prolyl oligopeptidase catalytic domain-containing protein</fullName>
    </recommendedName>
</protein>
<evidence type="ECO:0000313" key="6">
    <source>
        <dbReference type="Proteomes" id="UP000678499"/>
    </source>
</evidence>
<dbReference type="SUPFAM" id="SSF53474">
    <property type="entry name" value="alpha/beta-Hydrolases"/>
    <property type="match status" value="1"/>
</dbReference>
<dbReference type="Pfam" id="PF00326">
    <property type="entry name" value="Peptidase_S9"/>
    <property type="match status" value="1"/>
</dbReference>
<dbReference type="InterPro" id="IPR029058">
    <property type="entry name" value="AB_hydrolase_fold"/>
</dbReference>
<keyword evidence="6" id="KW-1185">Reference proteome</keyword>
<sequence>YFLASTRDAPETQHLFRVQNLEFFEDLVECVTCQHPDVSNWELGANNPHMQLHSGDALESLMEELALPTKRQLRVPLKSTPGWEASVELSYPPIHKENDDVKYPTLIFVKSDPTERSVTTAMRMNLATFLSATRDVLTVAIDARGTKGRGRNFQDSFFGNIGNADVEDIIHVATHLSRTVSIIDGDNMVILGLGYGGYVATMALARASSPFACGAAVAPITTFSLYNSAFSERHLGYPLESKANQRRYLATDVSLQVEGLREKPFLLIHGSADETVPLRHSMLLSAALTDKAIPFRQVVYPDQPHELSGVLDHADDLLAEFFDECFQEWSIKREALKDD</sequence>
<dbReference type="GO" id="GO:0006508">
    <property type="term" value="P:proteolysis"/>
    <property type="evidence" value="ECO:0007669"/>
    <property type="project" value="InterPro"/>
</dbReference>
<gene>
    <name evidence="5" type="ORF">NMOB1V02_LOCUS12437</name>
</gene>
<feature type="non-terminal residue" evidence="5">
    <location>
        <position position="1"/>
    </location>
</feature>
<dbReference type="PANTHER" id="PTHR11731">
    <property type="entry name" value="PROTEASE FAMILY S9B,C DIPEPTIDYL-PEPTIDASE IV-RELATED"/>
    <property type="match status" value="1"/>
</dbReference>
<keyword evidence="1" id="KW-0645">Protease</keyword>
<keyword evidence="1" id="KW-0031">Aminopeptidase</keyword>
<dbReference type="PANTHER" id="PTHR11731:SF200">
    <property type="entry name" value="DIPEPTIDYL PEPTIDASE 10, ISOFORM B"/>
    <property type="match status" value="1"/>
</dbReference>
<evidence type="ECO:0000256" key="1">
    <source>
        <dbReference type="ARBA" id="ARBA00022438"/>
    </source>
</evidence>
<keyword evidence="3" id="KW-0325">Glycoprotein</keyword>
<proteinExistence type="predicted"/>
<evidence type="ECO:0000313" key="5">
    <source>
        <dbReference type="EMBL" id="CAD7284833.1"/>
    </source>
</evidence>
<name>A0A7R9C2M2_9CRUS</name>
<reference evidence="5" key="1">
    <citation type="submission" date="2020-11" db="EMBL/GenBank/DDBJ databases">
        <authorList>
            <person name="Tran Van P."/>
        </authorList>
    </citation>
    <scope>NUCLEOTIDE SEQUENCE</scope>
</reference>
<accession>A0A7R9C2M2</accession>
<dbReference type="EMBL" id="OA892091">
    <property type="protein sequence ID" value="CAD7284833.1"/>
    <property type="molecule type" value="Genomic_DNA"/>
</dbReference>
<keyword evidence="2" id="KW-0720">Serine protease</keyword>
<feature type="domain" description="Peptidase S9 prolyl oligopeptidase catalytic" evidence="4">
    <location>
        <begin position="128"/>
        <end position="327"/>
    </location>
</feature>
<dbReference type="Gene3D" id="3.40.50.1820">
    <property type="entry name" value="alpha/beta hydrolase"/>
    <property type="match status" value="1"/>
</dbReference>
<dbReference type="InterPro" id="IPR050278">
    <property type="entry name" value="Serine_Prot_S9B/DPPIV"/>
</dbReference>
<dbReference type="GO" id="GO:0004177">
    <property type="term" value="F:aminopeptidase activity"/>
    <property type="evidence" value="ECO:0007669"/>
    <property type="project" value="UniProtKB-KW"/>
</dbReference>
<dbReference type="AlphaFoldDB" id="A0A7R9C2M2"/>
<dbReference type="GO" id="GO:0008236">
    <property type="term" value="F:serine-type peptidase activity"/>
    <property type="evidence" value="ECO:0007669"/>
    <property type="project" value="UniProtKB-KW"/>
</dbReference>